<dbReference type="Pfam" id="PF01473">
    <property type="entry name" value="Choline_bind_1"/>
    <property type="match status" value="2"/>
</dbReference>
<evidence type="ECO:0000256" key="7">
    <source>
        <dbReference type="SAM" id="MobiDB-lite"/>
    </source>
</evidence>
<dbReference type="Pfam" id="PF19127">
    <property type="entry name" value="Choline_bind_3"/>
    <property type="match status" value="2"/>
</dbReference>
<protein>
    <submittedName>
        <fullName evidence="10">C40 family peptidase</fullName>
    </submittedName>
</protein>
<feature type="chain" id="PRO_5038669741" evidence="8">
    <location>
        <begin position="27"/>
        <end position="379"/>
    </location>
</feature>
<name>A0A9D2NS29_9FIRM</name>
<proteinExistence type="inferred from homology"/>
<dbReference type="Pfam" id="PF00877">
    <property type="entry name" value="NLPC_P60"/>
    <property type="match status" value="1"/>
</dbReference>
<evidence type="ECO:0000256" key="6">
    <source>
        <dbReference type="PROSITE-ProRule" id="PRU00591"/>
    </source>
</evidence>
<comment type="caution">
    <text evidence="10">The sequence shown here is derived from an EMBL/GenBank/DDBJ whole genome shotgun (WGS) entry which is preliminary data.</text>
</comment>
<keyword evidence="4" id="KW-0378">Hydrolase</keyword>
<dbReference type="InterPro" id="IPR018337">
    <property type="entry name" value="Cell_wall/Cho-bd_repeat"/>
</dbReference>
<feature type="compositionally biased region" description="Low complexity" evidence="7">
    <location>
        <begin position="246"/>
        <end position="268"/>
    </location>
</feature>
<feature type="signal peptide" evidence="8">
    <location>
        <begin position="1"/>
        <end position="26"/>
    </location>
</feature>
<keyword evidence="5" id="KW-0788">Thiol protease</keyword>
<reference evidence="10" key="1">
    <citation type="journal article" date="2021" name="PeerJ">
        <title>Extensive microbial diversity within the chicken gut microbiome revealed by metagenomics and culture.</title>
        <authorList>
            <person name="Gilroy R."/>
            <person name="Ravi A."/>
            <person name="Getino M."/>
            <person name="Pursley I."/>
            <person name="Horton D.L."/>
            <person name="Alikhan N.F."/>
            <person name="Baker D."/>
            <person name="Gharbi K."/>
            <person name="Hall N."/>
            <person name="Watson M."/>
            <person name="Adriaenssens E.M."/>
            <person name="Foster-Nyarko E."/>
            <person name="Jarju S."/>
            <person name="Secka A."/>
            <person name="Antonio M."/>
            <person name="Oren A."/>
            <person name="Chaudhuri R.R."/>
            <person name="La Ragione R."/>
            <person name="Hildebrand F."/>
            <person name="Pallen M.J."/>
        </authorList>
    </citation>
    <scope>NUCLEOTIDE SEQUENCE</scope>
    <source>
        <strain evidence="10">CHK187-11901</strain>
    </source>
</reference>
<feature type="repeat" description="Cell wall-binding" evidence="6">
    <location>
        <begin position="74"/>
        <end position="93"/>
    </location>
</feature>
<dbReference type="InterPro" id="IPR000064">
    <property type="entry name" value="NLP_P60_dom"/>
</dbReference>
<dbReference type="EMBL" id="DWWM01000030">
    <property type="protein sequence ID" value="HJC36506.1"/>
    <property type="molecule type" value="Genomic_DNA"/>
</dbReference>
<dbReference type="AlphaFoldDB" id="A0A9D2NS29"/>
<evidence type="ECO:0000256" key="4">
    <source>
        <dbReference type="ARBA" id="ARBA00022801"/>
    </source>
</evidence>
<evidence type="ECO:0000256" key="3">
    <source>
        <dbReference type="ARBA" id="ARBA00022737"/>
    </source>
</evidence>
<feature type="repeat" description="Cell wall-binding" evidence="6">
    <location>
        <begin position="192"/>
        <end position="211"/>
    </location>
</feature>
<dbReference type="PROSITE" id="PS51170">
    <property type="entry name" value="CW"/>
    <property type="match status" value="3"/>
</dbReference>
<dbReference type="GO" id="GO:0008234">
    <property type="term" value="F:cysteine-type peptidase activity"/>
    <property type="evidence" value="ECO:0007669"/>
    <property type="project" value="UniProtKB-KW"/>
</dbReference>
<feature type="repeat" description="Cell wall-binding" evidence="6">
    <location>
        <begin position="152"/>
        <end position="171"/>
    </location>
</feature>
<feature type="region of interest" description="Disordered" evidence="7">
    <location>
        <begin position="237"/>
        <end position="268"/>
    </location>
</feature>
<evidence type="ECO:0000256" key="2">
    <source>
        <dbReference type="ARBA" id="ARBA00022670"/>
    </source>
</evidence>
<keyword evidence="3" id="KW-0677">Repeat</keyword>
<keyword evidence="8" id="KW-0732">Signal</keyword>
<reference evidence="10" key="2">
    <citation type="submission" date="2021-04" db="EMBL/GenBank/DDBJ databases">
        <authorList>
            <person name="Gilroy R."/>
        </authorList>
    </citation>
    <scope>NUCLEOTIDE SEQUENCE</scope>
    <source>
        <strain evidence="10">CHK187-11901</strain>
    </source>
</reference>
<dbReference type="Gene3D" id="3.90.1720.10">
    <property type="entry name" value="endopeptidase domain like (from Nostoc punctiforme)"/>
    <property type="match status" value="1"/>
</dbReference>
<dbReference type="InterPro" id="IPR038765">
    <property type="entry name" value="Papain-like_cys_pep_sf"/>
</dbReference>
<accession>A0A9D2NS29</accession>
<keyword evidence="2" id="KW-0645">Protease</keyword>
<dbReference type="PROSITE" id="PS51935">
    <property type="entry name" value="NLPC_P60"/>
    <property type="match status" value="1"/>
</dbReference>
<evidence type="ECO:0000259" key="9">
    <source>
        <dbReference type="PROSITE" id="PS51935"/>
    </source>
</evidence>
<evidence type="ECO:0000256" key="5">
    <source>
        <dbReference type="ARBA" id="ARBA00022807"/>
    </source>
</evidence>
<feature type="domain" description="NlpC/P60" evidence="9">
    <location>
        <begin position="259"/>
        <end position="379"/>
    </location>
</feature>
<evidence type="ECO:0000256" key="1">
    <source>
        <dbReference type="ARBA" id="ARBA00007074"/>
    </source>
</evidence>
<dbReference type="Gene3D" id="2.10.270.20">
    <property type="match status" value="1"/>
</dbReference>
<evidence type="ECO:0000313" key="11">
    <source>
        <dbReference type="Proteomes" id="UP000823896"/>
    </source>
</evidence>
<dbReference type="SUPFAM" id="SSF54001">
    <property type="entry name" value="Cysteine proteinases"/>
    <property type="match status" value="1"/>
</dbReference>
<dbReference type="Proteomes" id="UP000823896">
    <property type="component" value="Unassembled WGS sequence"/>
</dbReference>
<dbReference type="Gene3D" id="2.10.270.10">
    <property type="entry name" value="Cholin Binding"/>
    <property type="match status" value="2"/>
</dbReference>
<gene>
    <name evidence="10" type="ORF">H9702_05185</name>
</gene>
<evidence type="ECO:0000256" key="8">
    <source>
        <dbReference type="SAM" id="SignalP"/>
    </source>
</evidence>
<dbReference type="GO" id="GO:0006508">
    <property type="term" value="P:proteolysis"/>
    <property type="evidence" value="ECO:0007669"/>
    <property type="project" value="UniProtKB-KW"/>
</dbReference>
<sequence>MNFLEKHSKKIAVALCFATCVPVVSAVYAFEAQPGWHGEGSDRYYILETSREQAIGWLKLDEGTYYFNDEADMQFGWQEIDGATYYFGKDGKMTTGEAEIDDTAYLFQEDGRLLSGWNDDHLYGENGYPLTNQFLEMKDGTVYYLDENGKKATGWQTIDDKRYYFQEDGTLARDMVREGKEVYYLNEEGYVYTGWRHVNGNSYYFDEYGMMYTDMTVEIDGEEYVFDSYGRATSKADIEKAEAEQEAQSSSSSSNSSSSSSASSSASSGQSYNVNGNGIVQAALAQVGNIQDCTMLVTNALAANGIYYHGWPSGYLSLGTVTSNPQPGDLIYYADGGMGMAHIAVYIGNGQAVHGGYNGNQTVVSTVNVGSGPVYIHLN</sequence>
<dbReference type="SUPFAM" id="SSF69360">
    <property type="entry name" value="Cell wall binding repeat"/>
    <property type="match status" value="1"/>
</dbReference>
<evidence type="ECO:0000313" key="10">
    <source>
        <dbReference type="EMBL" id="HJC36506.1"/>
    </source>
</evidence>
<comment type="similarity">
    <text evidence="1">Belongs to the peptidase C40 family.</text>
</comment>
<organism evidence="10 11">
    <name type="scientific">Candidatus Merdibacter merdavium</name>
    <dbReference type="NCBI Taxonomy" id="2838692"/>
    <lineage>
        <taxon>Bacteria</taxon>
        <taxon>Bacillati</taxon>
        <taxon>Bacillota</taxon>
        <taxon>Erysipelotrichia</taxon>
        <taxon>Erysipelotrichales</taxon>
        <taxon>Erysipelotrichaceae</taxon>
        <taxon>Merdibacter</taxon>
    </lineage>
</organism>